<reference evidence="2" key="2">
    <citation type="submission" date="2025-08" db="UniProtKB">
        <authorList>
            <consortium name="RefSeq"/>
        </authorList>
    </citation>
    <scope>IDENTIFICATION</scope>
    <source>
        <tissue evidence="2">Leaf</tissue>
    </source>
</reference>
<accession>A0AC58RXC4</accession>
<sequence>MDSELIQFQMEAILGPDSQPFQTFISNHWPSSEEKRPKAEWMFNMMKQKDPESIALKLVDYLGPSHDIYYRERCAGLLHNLSVSAQAIIKSMIVDRISLEEPGFIIQELLITVWTLIDSVPADKTWPELLPPLYSH</sequence>
<organism evidence="1 2">
    <name type="scientific">Nicotiana tabacum</name>
    <name type="common">Common tobacco</name>
    <dbReference type="NCBI Taxonomy" id="4097"/>
    <lineage>
        <taxon>Eukaryota</taxon>
        <taxon>Viridiplantae</taxon>
        <taxon>Streptophyta</taxon>
        <taxon>Embryophyta</taxon>
        <taxon>Tracheophyta</taxon>
        <taxon>Spermatophyta</taxon>
        <taxon>Magnoliopsida</taxon>
        <taxon>eudicotyledons</taxon>
        <taxon>Gunneridae</taxon>
        <taxon>Pentapetalae</taxon>
        <taxon>asterids</taxon>
        <taxon>lamiids</taxon>
        <taxon>Solanales</taxon>
        <taxon>Solanaceae</taxon>
        <taxon>Nicotianoideae</taxon>
        <taxon>Nicotianeae</taxon>
        <taxon>Nicotiana</taxon>
    </lineage>
</organism>
<dbReference type="Proteomes" id="UP000790787">
    <property type="component" value="Chromosome 9"/>
</dbReference>
<protein>
    <submittedName>
        <fullName evidence="2">Uncharacterized protein LOC142164122</fullName>
    </submittedName>
</protein>
<keyword evidence="1" id="KW-1185">Reference proteome</keyword>
<gene>
    <name evidence="2" type="primary">LOC142164122</name>
</gene>
<evidence type="ECO:0000313" key="1">
    <source>
        <dbReference type="Proteomes" id="UP000790787"/>
    </source>
</evidence>
<proteinExistence type="predicted"/>
<dbReference type="RefSeq" id="XP_075077406.1">
    <property type="nucleotide sequence ID" value="XM_075221305.1"/>
</dbReference>
<reference evidence="1" key="1">
    <citation type="journal article" date="2014" name="Nat. Commun.">
        <title>The tobacco genome sequence and its comparison with those of tomato and potato.</title>
        <authorList>
            <person name="Sierro N."/>
            <person name="Battey J.N."/>
            <person name="Ouadi S."/>
            <person name="Bakaher N."/>
            <person name="Bovet L."/>
            <person name="Willig A."/>
            <person name="Goepfert S."/>
            <person name="Peitsch M.C."/>
            <person name="Ivanov N.V."/>
        </authorList>
    </citation>
    <scope>NUCLEOTIDE SEQUENCE [LARGE SCALE GENOMIC DNA]</scope>
</reference>
<name>A0AC58RXC4_TOBAC</name>
<evidence type="ECO:0000313" key="2">
    <source>
        <dbReference type="RefSeq" id="XP_075077406.1"/>
    </source>
</evidence>